<dbReference type="Gene3D" id="2.60.320.10">
    <property type="entry name" value="N-utilization substance G protein NusG, insert domain"/>
    <property type="match status" value="1"/>
</dbReference>
<evidence type="ECO:0000256" key="1">
    <source>
        <dbReference type="SAM" id="Phobius"/>
    </source>
</evidence>
<sequence length="125" mass="13046">MRSGDRLIITILGVAVTAAVVGWVAVRSAGGPLKARVARNGQTIEVFRLGKTAEPVERTYSSPEGKNAVRITSSSAEVVWSDCPDKLCVAAGPLTRPGQSAVCLPHRFSVTIEGDGGGKLDSVSR</sequence>
<keyword evidence="1" id="KW-0472">Membrane</keyword>
<keyword evidence="3" id="KW-1185">Reference proteome</keyword>
<accession>H0UJ95</accession>
<dbReference type="AlphaFoldDB" id="H0UJ95"/>
<name>H0UJ95_9BACT</name>
<reference evidence="2 3" key="1">
    <citation type="submission" date="2011-11" db="EMBL/GenBank/DDBJ databases">
        <title>The Noncontiguous Finished genome of Jonquetella anthropi DSM 22815.</title>
        <authorList>
            <consortium name="US DOE Joint Genome Institute (JGI-PGF)"/>
            <person name="Lucas S."/>
            <person name="Copeland A."/>
            <person name="Lapidus A."/>
            <person name="Glavina del Rio T."/>
            <person name="Dalin E."/>
            <person name="Tice H."/>
            <person name="Bruce D."/>
            <person name="Goodwin L."/>
            <person name="Pitluck S."/>
            <person name="Peters L."/>
            <person name="Mikhailova N."/>
            <person name="Held B."/>
            <person name="Kyrpides N."/>
            <person name="Mavromatis K."/>
            <person name="Ivanova N."/>
            <person name="Markowitz V."/>
            <person name="Cheng J.-F."/>
            <person name="Hugenholtz P."/>
            <person name="Woyke T."/>
            <person name="Wu D."/>
            <person name="Gronow S."/>
            <person name="Wellnitz S."/>
            <person name="Brambilla E."/>
            <person name="Klenk H.-P."/>
            <person name="Eisen J.A."/>
        </authorList>
    </citation>
    <scope>NUCLEOTIDE SEQUENCE [LARGE SCALE GENOMIC DNA]</scope>
    <source>
        <strain evidence="2 3">DSM 22815</strain>
    </source>
</reference>
<dbReference type="Pfam" id="PF07009">
    <property type="entry name" value="NusG_II"/>
    <property type="match status" value="1"/>
</dbReference>
<evidence type="ECO:0000313" key="2">
    <source>
        <dbReference type="EMBL" id="EHM12828.1"/>
    </source>
</evidence>
<dbReference type="STRING" id="885272.JonanDRAFT_0412"/>
<dbReference type="eggNOG" id="COG5341">
    <property type="taxonomic scope" value="Bacteria"/>
</dbReference>
<proteinExistence type="predicted"/>
<dbReference type="RefSeq" id="WP_008520345.1">
    <property type="nucleotide sequence ID" value="NZ_CM001376.1"/>
</dbReference>
<gene>
    <name evidence="2" type="ORF">JonanDRAFT_0412</name>
</gene>
<dbReference type="Proteomes" id="UP000003806">
    <property type="component" value="Chromosome"/>
</dbReference>
<keyword evidence="1" id="KW-0812">Transmembrane</keyword>
<keyword evidence="1" id="KW-1133">Transmembrane helix</keyword>
<feature type="transmembrane region" description="Helical" evidence="1">
    <location>
        <begin position="6"/>
        <end position="26"/>
    </location>
</feature>
<dbReference type="EMBL" id="CM001376">
    <property type="protein sequence ID" value="EHM12828.1"/>
    <property type="molecule type" value="Genomic_DNA"/>
</dbReference>
<dbReference type="HOGENOM" id="CLU_130936_2_1_0"/>
<organism evidence="2 3">
    <name type="scientific">Jonquetella anthropi DSM 22815</name>
    <dbReference type="NCBI Taxonomy" id="885272"/>
    <lineage>
        <taxon>Bacteria</taxon>
        <taxon>Thermotogati</taxon>
        <taxon>Synergistota</taxon>
        <taxon>Synergistia</taxon>
        <taxon>Synergistales</taxon>
        <taxon>Dethiosulfovibrionaceae</taxon>
        <taxon>Jonquetella</taxon>
    </lineage>
</organism>
<evidence type="ECO:0000313" key="3">
    <source>
        <dbReference type="Proteomes" id="UP000003806"/>
    </source>
</evidence>
<protein>
    <submittedName>
        <fullName evidence="2">Uncharacterized protein</fullName>
    </submittedName>
</protein>
<dbReference type="OrthoDB" id="6029at2"/>
<dbReference type="InterPro" id="IPR038690">
    <property type="entry name" value="NusG_2_sf"/>
</dbReference>